<dbReference type="OrthoDB" id="9807542at2"/>
<dbReference type="STRING" id="52770.BSZ40_08935"/>
<sequence>MLPPDEVAALPRGEYALPGPLRDRLVAAILTGKKTTTSSLAAEYSLTHTPLPRPGDREVVVDSAGQPVCVTENEQVEIRPLGQVTTAHALGEGEGFANVAEWRAAHVEFWQSLATEPVPLDDDTDVVCVRFRVVQRL</sequence>
<dbReference type="PANTHER" id="PTHR39203:SF1">
    <property type="entry name" value="CYTOPLASMIC PROTEIN"/>
    <property type="match status" value="1"/>
</dbReference>
<dbReference type="InterPro" id="IPR009326">
    <property type="entry name" value="DUF984"/>
</dbReference>
<dbReference type="SMART" id="SM01022">
    <property type="entry name" value="ASCH"/>
    <property type="match status" value="1"/>
</dbReference>
<comment type="caution">
    <text evidence="2">The sequence shown here is derived from an EMBL/GenBank/DDBJ whole genome shotgun (WGS) entry which is preliminary data.</text>
</comment>
<dbReference type="Gene3D" id="3.10.400.10">
    <property type="entry name" value="Sulfate adenylyltransferase"/>
    <property type="match status" value="1"/>
</dbReference>
<dbReference type="AlphaFoldDB" id="A0A1Q5PUM1"/>
<dbReference type="RefSeq" id="WP_073825429.1">
    <property type="nucleotide sequence ID" value="NZ_MQVS01000009.1"/>
</dbReference>
<gene>
    <name evidence="2" type="ORF">BSZ40_08935</name>
</gene>
<protein>
    <recommendedName>
        <fullName evidence="1">ASCH domain-containing protein</fullName>
    </recommendedName>
</protein>
<dbReference type="InterPro" id="IPR007374">
    <property type="entry name" value="ASCH_domain"/>
</dbReference>
<organism evidence="2 3">
    <name type="scientific">Buchananella hordeovulneris</name>
    <dbReference type="NCBI Taxonomy" id="52770"/>
    <lineage>
        <taxon>Bacteria</taxon>
        <taxon>Bacillati</taxon>
        <taxon>Actinomycetota</taxon>
        <taxon>Actinomycetes</taxon>
        <taxon>Actinomycetales</taxon>
        <taxon>Actinomycetaceae</taxon>
        <taxon>Buchananella</taxon>
    </lineage>
</organism>
<dbReference type="SUPFAM" id="SSF88697">
    <property type="entry name" value="PUA domain-like"/>
    <property type="match status" value="1"/>
</dbReference>
<dbReference type="PIRSF" id="PIRSF021320">
    <property type="entry name" value="DUF984"/>
    <property type="match status" value="1"/>
</dbReference>
<accession>A0A1Q5PUM1</accession>
<proteinExistence type="predicted"/>
<dbReference type="Proteomes" id="UP000185612">
    <property type="component" value="Unassembled WGS sequence"/>
</dbReference>
<evidence type="ECO:0000313" key="2">
    <source>
        <dbReference type="EMBL" id="OKL51196.1"/>
    </source>
</evidence>
<keyword evidence="3" id="KW-1185">Reference proteome</keyword>
<dbReference type="InterPro" id="IPR015947">
    <property type="entry name" value="PUA-like_sf"/>
</dbReference>
<feature type="domain" description="ASCH" evidence="1">
    <location>
        <begin position="15"/>
        <end position="135"/>
    </location>
</feature>
<reference evidence="3" key="1">
    <citation type="submission" date="2016-12" db="EMBL/GenBank/DDBJ databases">
        <authorList>
            <person name="Meng X."/>
        </authorList>
    </citation>
    <scope>NUCLEOTIDE SEQUENCE [LARGE SCALE GENOMIC DNA]</scope>
    <source>
        <strain evidence="3">DSM 20732</strain>
    </source>
</reference>
<dbReference type="Pfam" id="PF04266">
    <property type="entry name" value="ASCH"/>
    <property type="match status" value="1"/>
</dbReference>
<dbReference type="PANTHER" id="PTHR39203">
    <property type="entry name" value="CYTOPLASMIC PROTEIN-RELATED"/>
    <property type="match status" value="1"/>
</dbReference>
<evidence type="ECO:0000313" key="3">
    <source>
        <dbReference type="Proteomes" id="UP000185612"/>
    </source>
</evidence>
<dbReference type="InParanoid" id="A0A1Q5PUM1"/>
<evidence type="ECO:0000259" key="1">
    <source>
        <dbReference type="SMART" id="SM01022"/>
    </source>
</evidence>
<dbReference type="EMBL" id="MQVS01000009">
    <property type="protein sequence ID" value="OKL51196.1"/>
    <property type="molecule type" value="Genomic_DNA"/>
</dbReference>
<name>A0A1Q5PUM1_9ACTO</name>